<dbReference type="AlphaFoldDB" id="A0A167U7S9"/>
<name>A0A167U7S9_9AGAM</name>
<protein>
    <submittedName>
        <fullName evidence="2">Uncharacterized protein</fullName>
    </submittedName>
</protein>
<sequence length="103" mass="10665">MSPAQACTQPRSPPAPTQPPSALPAPVSSPHLIPTAQPAPSSHRTTRTRPAKSVHALDRATKTLFEEGPAAAAAAVKKAKGGRSNTIPGLELLSPEHKPPSRM</sequence>
<feature type="compositionally biased region" description="Pro residues" evidence="1">
    <location>
        <begin position="11"/>
        <end position="23"/>
    </location>
</feature>
<reference evidence="2 3" key="1">
    <citation type="journal article" date="2016" name="Mol. Biol. Evol.">
        <title>Comparative Genomics of Early-Diverging Mushroom-Forming Fungi Provides Insights into the Origins of Lignocellulose Decay Capabilities.</title>
        <authorList>
            <person name="Nagy L.G."/>
            <person name="Riley R."/>
            <person name="Tritt A."/>
            <person name="Adam C."/>
            <person name="Daum C."/>
            <person name="Floudas D."/>
            <person name="Sun H."/>
            <person name="Yadav J.S."/>
            <person name="Pangilinan J."/>
            <person name="Larsson K.H."/>
            <person name="Matsuura K."/>
            <person name="Barry K."/>
            <person name="Labutti K."/>
            <person name="Kuo R."/>
            <person name="Ohm R.A."/>
            <person name="Bhattacharya S.S."/>
            <person name="Shirouzu T."/>
            <person name="Yoshinaga Y."/>
            <person name="Martin F.M."/>
            <person name="Grigoriev I.V."/>
            <person name="Hibbett D.S."/>
        </authorList>
    </citation>
    <scope>NUCLEOTIDE SEQUENCE [LARGE SCALE GENOMIC DNA]</scope>
    <source>
        <strain evidence="2 3">CBS 109695</strain>
    </source>
</reference>
<evidence type="ECO:0000256" key="1">
    <source>
        <dbReference type="SAM" id="MobiDB-lite"/>
    </source>
</evidence>
<proteinExistence type="predicted"/>
<gene>
    <name evidence="2" type="ORF">FIBSPDRAFT_968791</name>
</gene>
<dbReference type="EMBL" id="KV418022">
    <property type="protein sequence ID" value="KZP03674.1"/>
    <property type="molecule type" value="Genomic_DNA"/>
</dbReference>
<feature type="compositionally biased region" description="Basic and acidic residues" evidence="1">
    <location>
        <begin position="94"/>
        <end position="103"/>
    </location>
</feature>
<organism evidence="2 3">
    <name type="scientific">Athelia psychrophila</name>
    <dbReference type="NCBI Taxonomy" id="1759441"/>
    <lineage>
        <taxon>Eukaryota</taxon>
        <taxon>Fungi</taxon>
        <taxon>Dikarya</taxon>
        <taxon>Basidiomycota</taxon>
        <taxon>Agaricomycotina</taxon>
        <taxon>Agaricomycetes</taxon>
        <taxon>Agaricomycetidae</taxon>
        <taxon>Atheliales</taxon>
        <taxon>Atheliaceae</taxon>
        <taxon>Athelia</taxon>
    </lineage>
</organism>
<evidence type="ECO:0000313" key="2">
    <source>
        <dbReference type="EMBL" id="KZP03674.1"/>
    </source>
</evidence>
<feature type="region of interest" description="Disordered" evidence="1">
    <location>
        <begin position="1"/>
        <end position="56"/>
    </location>
</feature>
<feature type="region of interest" description="Disordered" evidence="1">
    <location>
        <begin position="76"/>
        <end position="103"/>
    </location>
</feature>
<evidence type="ECO:0000313" key="3">
    <source>
        <dbReference type="Proteomes" id="UP000076532"/>
    </source>
</evidence>
<keyword evidence="3" id="KW-1185">Reference proteome</keyword>
<accession>A0A167U7S9</accession>
<dbReference type="Proteomes" id="UP000076532">
    <property type="component" value="Unassembled WGS sequence"/>
</dbReference>